<dbReference type="Gene3D" id="3.40.50.300">
    <property type="entry name" value="P-loop containing nucleotide triphosphate hydrolases"/>
    <property type="match status" value="1"/>
</dbReference>
<reference evidence="1 2" key="1">
    <citation type="journal article" date="2021" name="Nat. Plants">
        <title>The Taxus genome provides insights into paclitaxel biosynthesis.</title>
        <authorList>
            <person name="Xiong X."/>
            <person name="Gou J."/>
            <person name="Liao Q."/>
            <person name="Li Y."/>
            <person name="Zhou Q."/>
            <person name="Bi G."/>
            <person name="Li C."/>
            <person name="Du R."/>
            <person name="Wang X."/>
            <person name="Sun T."/>
            <person name="Guo L."/>
            <person name="Liang H."/>
            <person name="Lu P."/>
            <person name="Wu Y."/>
            <person name="Zhang Z."/>
            <person name="Ro D.K."/>
            <person name="Shang Y."/>
            <person name="Huang S."/>
            <person name="Yan J."/>
        </authorList>
    </citation>
    <scope>NUCLEOTIDE SEQUENCE [LARGE SCALE GENOMIC DNA]</scope>
    <source>
        <strain evidence="1">Ta-2019</strain>
    </source>
</reference>
<dbReference type="InterPro" id="IPR001611">
    <property type="entry name" value="Leu-rich_rpt"/>
</dbReference>
<organism evidence="1 2">
    <name type="scientific">Taxus chinensis</name>
    <name type="common">Chinese yew</name>
    <name type="synonym">Taxus wallichiana var. chinensis</name>
    <dbReference type="NCBI Taxonomy" id="29808"/>
    <lineage>
        <taxon>Eukaryota</taxon>
        <taxon>Viridiplantae</taxon>
        <taxon>Streptophyta</taxon>
        <taxon>Embryophyta</taxon>
        <taxon>Tracheophyta</taxon>
        <taxon>Spermatophyta</taxon>
        <taxon>Pinopsida</taxon>
        <taxon>Pinidae</taxon>
        <taxon>Conifers II</taxon>
        <taxon>Cupressales</taxon>
        <taxon>Taxaceae</taxon>
        <taxon>Taxus</taxon>
    </lineage>
</organism>
<dbReference type="Gene3D" id="3.80.10.10">
    <property type="entry name" value="Ribonuclease Inhibitor"/>
    <property type="match status" value="3"/>
</dbReference>
<protein>
    <recommendedName>
        <fullName evidence="3">C-terminal of Roc (COR) domain-containing protein</fullName>
    </recommendedName>
</protein>
<gene>
    <name evidence="1" type="ORF">KI387_001108</name>
</gene>
<dbReference type="PANTHER" id="PTHR47679:SF1">
    <property type="entry name" value="PROTEIN TORNADO 1"/>
    <property type="match status" value="1"/>
</dbReference>
<name>A0AA38LNP9_TAXCH</name>
<dbReference type="Pfam" id="PF13516">
    <property type="entry name" value="LRR_6"/>
    <property type="match status" value="2"/>
</dbReference>
<dbReference type="InterPro" id="IPR027417">
    <property type="entry name" value="P-loop_NTPase"/>
</dbReference>
<comment type="caution">
    <text evidence="1">The sequence shown here is derived from an EMBL/GenBank/DDBJ whole genome shotgun (WGS) entry which is preliminary data.</text>
</comment>
<dbReference type="PANTHER" id="PTHR47679">
    <property type="entry name" value="PROTEIN TORNADO 1"/>
    <property type="match status" value="1"/>
</dbReference>
<dbReference type="EMBL" id="JAHRHJ020000001">
    <property type="protein sequence ID" value="KAH9329000.1"/>
    <property type="molecule type" value="Genomic_DNA"/>
</dbReference>
<evidence type="ECO:0000313" key="1">
    <source>
        <dbReference type="EMBL" id="KAH9329000.1"/>
    </source>
</evidence>
<keyword evidence="2" id="KW-1185">Reference proteome</keyword>
<accession>A0AA38LNP9</accession>
<evidence type="ECO:0000313" key="2">
    <source>
        <dbReference type="Proteomes" id="UP000824469"/>
    </source>
</evidence>
<dbReference type="InterPro" id="IPR032675">
    <property type="entry name" value="LRR_dom_sf"/>
</dbReference>
<dbReference type="SUPFAM" id="SSF52047">
    <property type="entry name" value="RNI-like"/>
    <property type="match status" value="1"/>
</dbReference>
<dbReference type="SMART" id="SM00368">
    <property type="entry name" value="LRR_RI"/>
    <property type="match status" value="8"/>
</dbReference>
<dbReference type="Pfam" id="PF08477">
    <property type="entry name" value="Roc"/>
    <property type="match status" value="1"/>
</dbReference>
<dbReference type="Proteomes" id="UP000824469">
    <property type="component" value="Unassembled WGS sequence"/>
</dbReference>
<proteinExistence type="predicted"/>
<sequence>MAGSSTTQGIDAAIYAIKSNDPPLETLSFYQLSEVSQVSSFYDTEKSLNINIPELGKKDDSFFKLLQALNESIALKSLDFNRMRWSLTEVNELCNAIKRSSTLKRTSFQQCHLGSDGVKLIAEMLKKNGVVKELSFSDCGIGPSGSSAIASALKINESLEEIQIWEDSIGSRGAEELAKMIEVNSSLRFLTILDMQSITAYPLVSAALGRNRNLELHVWNRESKVKHAKVVELIPINKVLRIYRIDTSGCYRIVCALARNSTVESLDISGNYVNSKCAQEFRRVLEENRTLKHLNMSNTSMSDKGVHYIAAALFRNNSLQSLQLERNSMGGDGIEHLLCPLSRFKPGQAQANTSLKSLSIGGAPNKMGNDGVNALVQMISTNQSLLKFAVNDDESMSNTDFIKVLKALQRNTALKALSLKGCKGVAGDAVLEAIMDVLQVNPWLEEIDLSGTPLQASGEADHVHQRLRQNTSAEPQANLLRDMPKTMPKSVRVFLCGQEFAGKTTLCNSLLQTYARAKLPTVDQIKTFVNPIEPIGRTQGIKIKVLEDDDNRISIWDLAGQHEFHAFHDLMFPGQGSPSFFLIICSLFRKPENREPRKSQEIEEDLVYWLRFIVSNSRRAESLLAHVTVVFTHIDKSSESSELYLSAVQCVYRLRDRFTGFVELCPTVYTVDARSSGSVNKVARHVQQTTRTILERVPKIYEVCDDLRILLSSWKSEKNKPVMRWEEFAQLCQLKVPSLRIHRYEDPDIVEERRRAVASSLHKAGEIIYFQELDFIIVNCEWFCEDVLGRLVRLNSKNQSTSDVQQRGFTTRKELEVILKESLQSSVPGFGPKIFDNVHPSDLVSMMLKLELCYEQDPGKSNSKLFIPAILEEGRYKPQRWQIGGSDCIYTGRHLECDDSNHTFLTPGFFPRLQVHLHNKILGSGNRQSATYKLEKHLISIFINGIDIRVELGGEMGYYIDVLACSSQDYNETLKFLHHLVIQSIQRLCASSAGCQGVILVEGILRPQCVEQLIPPRNRRGQFIFVEYLKQELLSVPAESMYNYQHTWNAIVDGRSVILGSGFDYARDLLSEEDFRDVLQRRYHDLYRLAVELDVPSANEIPSSQQSFEDEEEDGSVSPTISGIAKGVEMVLQRLKIIEQDLKDIKQEIQGLRYYEHSLLIELHRKVNNLVNFSVQLEERKVPHMFYFVRDDGTFTKRLVTDIVSGMTALQLHLLCEYRREMHVVDGQLGINLMKVDNRTVQSIVPYVNGLMKMLTFALKVGAHVVAGMGEMVPDLSREVAKLADSSFIFGRGLGAAHQIEQTRSRGLTDRSRDIDYRPLDVNQFRTAQQWLVDFLRTQKCLNGKAIAEKFGLWRVRYTDDGQIAWVCSRHKEYGTRIYEVIDIPID</sequence>
<dbReference type="OMA" id="MGCEIMQ"/>
<evidence type="ECO:0008006" key="3">
    <source>
        <dbReference type="Google" id="ProtNLM"/>
    </source>
</evidence>
<dbReference type="SUPFAM" id="SSF52540">
    <property type="entry name" value="P-loop containing nucleoside triphosphate hydrolases"/>
    <property type="match status" value="1"/>
</dbReference>